<accession>A0A1B0B4G3</accession>
<protein>
    <submittedName>
        <fullName evidence="1">Uncharacterized protein</fullName>
    </submittedName>
</protein>
<dbReference type="EMBL" id="JXJN01008300">
    <property type="status" value="NOT_ANNOTATED_CDS"/>
    <property type="molecule type" value="Genomic_DNA"/>
</dbReference>
<keyword evidence="2" id="KW-1185">Reference proteome</keyword>
<proteinExistence type="predicted"/>
<evidence type="ECO:0000313" key="2">
    <source>
        <dbReference type="Proteomes" id="UP000092460"/>
    </source>
</evidence>
<reference evidence="2" key="1">
    <citation type="submission" date="2015-01" db="EMBL/GenBank/DDBJ databases">
        <authorList>
            <person name="Aksoy S."/>
            <person name="Warren W."/>
            <person name="Wilson R.K."/>
        </authorList>
    </citation>
    <scope>NUCLEOTIDE SEQUENCE [LARGE SCALE GENOMIC DNA]</scope>
    <source>
        <strain evidence="2">IAEA</strain>
    </source>
</reference>
<evidence type="ECO:0000313" key="1">
    <source>
        <dbReference type="EnsemblMetazoa" id="GPPI018501-PA"/>
    </source>
</evidence>
<name>A0A1B0B4G3_9MUSC</name>
<dbReference type="Proteomes" id="UP000092460">
    <property type="component" value="Unassembled WGS sequence"/>
</dbReference>
<reference evidence="1" key="2">
    <citation type="submission" date="2020-05" db="UniProtKB">
        <authorList>
            <consortium name="EnsemblMetazoa"/>
        </authorList>
    </citation>
    <scope>IDENTIFICATION</scope>
    <source>
        <strain evidence="1">IAEA</strain>
    </source>
</reference>
<dbReference type="EnsemblMetazoa" id="GPPI018501-RA">
    <property type="protein sequence ID" value="GPPI018501-PA"/>
    <property type="gene ID" value="GPPI018501"/>
</dbReference>
<sequence>MPVKRICRGDSKGSDNNLLRVKNSATNCNTTRRFSTATSSPNDFYQGKLNAYLNITNRNVWRNNGKATISRRKPNVTNSTCGNYIMICCNLAAADHISRAAIDLHSFYCLPTMYNNQQTEQIELKIVADFQEASSNSVVAVAFQGCLTKRLGIGERDGKRSRG</sequence>
<dbReference type="AlphaFoldDB" id="A0A1B0B4G3"/>
<dbReference type="VEuPathDB" id="VectorBase:GPPI018501"/>
<organism evidence="1 2">
    <name type="scientific">Glossina palpalis gambiensis</name>
    <dbReference type="NCBI Taxonomy" id="67801"/>
    <lineage>
        <taxon>Eukaryota</taxon>
        <taxon>Metazoa</taxon>
        <taxon>Ecdysozoa</taxon>
        <taxon>Arthropoda</taxon>
        <taxon>Hexapoda</taxon>
        <taxon>Insecta</taxon>
        <taxon>Pterygota</taxon>
        <taxon>Neoptera</taxon>
        <taxon>Endopterygota</taxon>
        <taxon>Diptera</taxon>
        <taxon>Brachycera</taxon>
        <taxon>Muscomorpha</taxon>
        <taxon>Hippoboscoidea</taxon>
        <taxon>Glossinidae</taxon>
        <taxon>Glossina</taxon>
    </lineage>
</organism>